<dbReference type="InterPro" id="IPR036513">
    <property type="entry name" value="STAS_dom_sf"/>
</dbReference>
<dbReference type="Proteomes" id="UP001162834">
    <property type="component" value="Chromosome"/>
</dbReference>
<organism evidence="4 5">
    <name type="scientific">Capillimicrobium parvum</name>
    <dbReference type="NCBI Taxonomy" id="2884022"/>
    <lineage>
        <taxon>Bacteria</taxon>
        <taxon>Bacillati</taxon>
        <taxon>Actinomycetota</taxon>
        <taxon>Thermoleophilia</taxon>
        <taxon>Solirubrobacterales</taxon>
        <taxon>Capillimicrobiaceae</taxon>
        <taxon>Capillimicrobium</taxon>
    </lineage>
</organism>
<reference evidence="4" key="1">
    <citation type="journal article" date="2022" name="Int. J. Syst. Evol. Microbiol.">
        <title>Pseudomonas aegrilactucae sp. nov. and Pseudomonas morbosilactucae sp. nov., pathogens causing bacterial rot of lettuce in Japan.</title>
        <authorList>
            <person name="Sawada H."/>
            <person name="Fujikawa T."/>
            <person name="Satou M."/>
        </authorList>
    </citation>
    <scope>NUCLEOTIDE SEQUENCE</scope>
    <source>
        <strain evidence="4">0166_1</strain>
    </source>
</reference>
<feature type="domain" description="STAS" evidence="3">
    <location>
        <begin position="21"/>
        <end position="111"/>
    </location>
</feature>
<evidence type="ECO:0000313" key="4">
    <source>
        <dbReference type="EMBL" id="UGS34778.1"/>
    </source>
</evidence>
<evidence type="ECO:0000256" key="1">
    <source>
        <dbReference type="ARBA" id="ARBA00009013"/>
    </source>
</evidence>
<dbReference type="RefSeq" id="WP_259314444.1">
    <property type="nucleotide sequence ID" value="NZ_CP087164.1"/>
</dbReference>
<dbReference type="EMBL" id="CP087164">
    <property type="protein sequence ID" value="UGS34778.1"/>
    <property type="molecule type" value="Genomic_DNA"/>
</dbReference>
<dbReference type="GO" id="GO:0043856">
    <property type="term" value="F:anti-sigma factor antagonist activity"/>
    <property type="evidence" value="ECO:0007669"/>
    <property type="project" value="InterPro"/>
</dbReference>
<sequence>MIGTIAISPPERSPAVGPPPFEVRIRPHREAVQLRLVGELDVTTTAQLRAGVEDAVTAGFSHVVIDLRGLVFMDCAGLRLLLVLSEVARRGSWRLSLVHAPDAVRRLFALTATLDVLPFVSPTAISGARPGLKRRRRPNHARGQD</sequence>
<dbReference type="AlphaFoldDB" id="A0A9E6XVB5"/>
<dbReference type="InterPro" id="IPR058548">
    <property type="entry name" value="MlaB-like_STAS"/>
</dbReference>
<comment type="similarity">
    <text evidence="1 2">Belongs to the anti-sigma-factor antagonist family.</text>
</comment>
<dbReference type="SUPFAM" id="SSF52091">
    <property type="entry name" value="SpoIIaa-like"/>
    <property type="match status" value="1"/>
</dbReference>
<name>A0A9E6XVB5_9ACTN</name>
<evidence type="ECO:0000259" key="3">
    <source>
        <dbReference type="PROSITE" id="PS50801"/>
    </source>
</evidence>
<dbReference type="PANTHER" id="PTHR33495:SF2">
    <property type="entry name" value="ANTI-SIGMA FACTOR ANTAGONIST TM_1081-RELATED"/>
    <property type="match status" value="1"/>
</dbReference>
<dbReference type="KEGG" id="sbae:DSM104329_01160"/>
<evidence type="ECO:0000313" key="5">
    <source>
        <dbReference type="Proteomes" id="UP001162834"/>
    </source>
</evidence>
<keyword evidence="5" id="KW-1185">Reference proteome</keyword>
<proteinExistence type="inferred from homology"/>
<dbReference type="CDD" id="cd07043">
    <property type="entry name" value="STAS_anti-anti-sigma_factors"/>
    <property type="match status" value="1"/>
</dbReference>
<accession>A0A9E6XVB5</accession>
<evidence type="ECO:0000256" key="2">
    <source>
        <dbReference type="RuleBase" id="RU003749"/>
    </source>
</evidence>
<dbReference type="Gene3D" id="3.30.750.24">
    <property type="entry name" value="STAS domain"/>
    <property type="match status" value="1"/>
</dbReference>
<dbReference type="InterPro" id="IPR003658">
    <property type="entry name" value="Anti-sigma_ant"/>
</dbReference>
<dbReference type="PANTHER" id="PTHR33495">
    <property type="entry name" value="ANTI-SIGMA FACTOR ANTAGONIST TM_1081-RELATED-RELATED"/>
    <property type="match status" value="1"/>
</dbReference>
<dbReference type="Pfam" id="PF13466">
    <property type="entry name" value="STAS_2"/>
    <property type="match status" value="1"/>
</dbReference>
<dbReference type="NCBIfam" id="TIGR00377">
    <property type="entry name" value="ant_ant_sig"/>
    <property type="match status" value="1"/>
</dbReference>
<dbReference type="InterPro" id="IPR002645">
    <property type="entry name" value="STAS_dom"/>
</dbReference>
<protein>
    <recommendedName>
        <fullName evidence="2">Anti-sigma factor antagonist</fullName>
    </recommendedName>
</protein>
<gene>
    <name evidence="4" type="ORF">DSM104329_01160</name>
</gene>
<dbReference type="PROSITE" id="PS50801">
    <property type="entry name" value="STAS"/>
    <property type="match status" value="1"/>
</dbReference>